<accession>A0A1B0A9I7</accession>
<dbReference type="AlphaFoldDB" id="A0A1B0A9I7"/>
<keyword evidence="1" id="KW-1133">Transmembrane helix</keyword>
<organism evidence="2 3">
    <name type="scientific">Glossina pallidipes</name>
    <name type="common">Tsetse fly</name>
    <dbReference type="NCBI Taxonomy" id="7398"/>
    <lineage>
        <taxon>Eukaryota</taxon>
        <taxon>Metazoa</taxon>
        <taxon>Ecdysozoa</taxon>
        <taxon>Arthropoda</taxon>
        <taxon>Hexapoda</taxon>
        <taxon>Insecta</taxon>
        <taxon>Pterygota</taxon>
        <taxon>Neoptera</taxon>
        <taxon>Endopterygota</taxon>
        <taxon>Diptera</taxon>
        <taxon>Brachycera</taxon>
        <taxon>Muscomorpha</taxon>
        <taxon>Hippoboscoidea</taxon>
        <taxon>Glossinidae</taxon>
        <taxon>Glossina</taxon>
    </lineage>
</organism>
<keyword evidence="1" id="KW-0472">Membrane</keyword>
<evidence type="ECO:0000313" key="3">
    <source>
        <dbReference type="Proteomes" id="UP000092445"/>
    </source>
</evidence>
<proteinExistence type="predicted"/>
<sequence>MYTDCMLNTFFRYNICPMATCEIVLCIGNSGRRFKVWHDIARATIMLCYMYFIIPYTPCSAAELLNLSHDNACRVIARRSELEFVIMLRLHFPFRYTEYLLICNCADISITMILALCYPMVRNLKP</sequence>
<feature type="transmembrane region" description="Helical" evidence="1">
    <location>
        <begin position="40"/>
        <end position="58"/>
    </location>
</feature>
<dbReference type="EnsemblMetazoa" id="GPAI038509-RA">
    <property type="protein sequence ID" value="GPAI038509-PA"/>
    <property type="gene ID" value="GPAI038509"/>
</dbReference>
<keyword evidence="3" id="KW-1185">Reference proteome</keyword>
<reference evidence="2" key="2">
    <citation type="submission" date="2020-05" db="UniProtKB">
        <authorList>
            <consortium name="EnsemblMetazoa"/>
        </authorList>
    </citation>
    <scope>IDENTIFICATION</scope>
    <source>
        <strain evidence="2">IAEA</strain>
    </source>
</reference>
<protein>
    <submittedName>
        <fullName evidence="2">Uncharacterized protein</fullName>
    </submittedName>
</protein>
<keyword evidence="1" id="KW-0812">Transmembrane</keyword>
<dbReference type="VEuPathDB" id="VectorBase:GPAI038509"/>
<evidence type="ECO:0000256" key="1">
    <source>
        <dbReference type="SAM" id="Phobius"/>
    </source>
</evidence>
<dbReference type="Proteomes" id="UP000092445">
    <property type="component" value="Unassembled WGS sequence"/>
</dbReference>
<feature type="transmembrane region" description="Helical" evidence="1">
    <location>
        <begin position="99"/>
        <end position="121"/>
    </location>
</feature>
<reference evidence="3" key="1">
    <citation type="submission" date="2014-03" db="EMBL/GenBank/DDBJ databases">
        <authorList>
            <person name="Aksoy S."/>
            <person name="Warren W."/>
            <person name="Wilson R.K."/>
        </authorList>
    </citation>
    <scope>NUCLEOTIDE SEQUENCE [LARGE SCALE GENOMIC DNA]</scope>
    <source>
        <strain evidence="3">IAEA</strain>
    </source>
</reference>
<evidence type="ECO:0000313" key="2">
    <source>
        <dbReference type="EnsemblMetazoa" id="GPAI038509-PA"/>
    </source>
</evidence>
<name>A0A1B0A9I7_GLOPL</name>